<name>A0AAV7UVW4_PLEWA</name>
<proteinExistence type="predicted"/>
<feature type="compositionally biased region" description="Basic and acidic residues" evidence="1">
    <location>
        <begin position="48"/>
        <end position="61"/>
    </location>
</feature>
<comment type="caution">
    <text evidence="2">The sequence shown here is derived from an EMBL/GenBank/DDBJ whole genome shotgun (WGS) entry which is preliminary data.</text>
</comment>
<keyword evidence="3" id="KW-1185">Reference proteome</keyword>
<accession>A0AAV7UVW4</accession>
<gene>
    <name evidence="2" type="ORF">NDU88_001846</name>
</gene>
<dbReference type="Proteomes" id="UP001066276">
    <property type="component" value="Chromosome 2_2"/>
</dbReference>
<feature type="region of interest" description="Disordered" evidence="1">
    <location>
        <begin position="48"/>
        <end position="111"/>
    </location>
</feature>
<dbReference type="AlphaFoldDB" id="A0AAV7UVW4"/>
<reference evidence="2" key="1">
    <citation type="journal article" date="2022" name="bioRxiv">
        <title>Sequencing and chromosome-scale assembly of the giantPleurodeles waltlgenome.</title>
        <authorList>
            <person name="Brown T."/>
            <person name="Elewa A."/>
            <person name="Iarovenko S."/>
            <person name="Subramanian E."/>
            <person name="Araus A.J."/>
            <person name="Petzold A."/>
            <person name="Susuki M."/>
            <person name="Suzuki K.-i.T."/>
            <person name="Hayashi T."/>
            <person name="Toyoda A."/>
            <person name="Oliveira C."/>
            <person name="Osipova E."/>
            <person name="Leigh N.D."/>
            <person name="Simon A."/>
            <person name="Yun M.H."/>
        </authorList>
    </citation>
    <scope>NUCLEOTIDE SEQUENCE</scope>
    <source>
        <strain evidence="2">20211129_DDA</strain>
        <tissue evidence="2">Liver</tissue>
    </source>
</reference>
<evidence type="ECO:0000313" key="2">
    <source>
        <dbReference type="EMBL" id="KAJ1192539.1"/>
    </source>
</evidence>
<protein>
    <submittedName>
        <fullName evidence="2">Uncharacterized protein</fullName>
    </submittedName>
</protein>
<evidence type="ECO:0000256" key="1">
    <source>
        <dbReference type="SAM" id="MobiDB-lite"/>
    </source>
</evidence>
<feature type="compositionally biased region" description="Basic and acidic residues" evidence="1">
    <location>
        <begin position="93"/>
        <end position="111"/>
    </location>
</feature>
<dbReference type="EMBL" id="JANPWB010000004">
    <property type="protein sequence ID" value="KAJ1192539.1"/>
    <property type="molecule type" value="Genomic_DNA"/>
</dbReference>
<sequence>MIVMAITWHTAPSGKELIQSTLDQSGDPEMGIIIASCKLRRLKERNTCSREEVHQHSEHQRGNPPPNVPLTNKRPTRKQNAREHQGDRSVPGRSEEEVPRRQEAASERQERQAASWGLAHILLTAHTALVADEGAGHALSVYTSHSHLSANLTISFFQPCQFLTPASPISSFYCHPSSTW</sequence>
<organism evidence="2 3">
    <name type="scientific">Pleurodeles waltl</name>
    <name type="common">Iberian ribbed newt</name>
    <dbReference type="NCBI Taxonomy" id="8319"/>
    <lineage>
        <taxon>Eukaryota</taxon>
        <taxon>Metazoa</taxon>
        <taxon>Chordata</taxon>
        <taxon>Craniata</taxon>
        <taxon>Vertebrata</taxon>
        <taxon>Euteleostomi</taxon>
        <taxon>Amphibia</taxon>
        <taxon>Batrachia</taxon>
        <taxon>Caudata</taxon>
        <taxon>Salamandroidea</taxon>
        <taxon>Salamandridae</taxon>
        <taxon>Pleurodelinae</taxon>
        <taxon>Pleurodeles</taxon>
    </lineage>
</organism>
<evidence type="ECO:0000313" key="3">
    <source>
        <dbReference type="Proteomes" id="UP001066276"/>
    </source>
</evidence>